<feature type="compositionally biased region" description="Low complexity" evidence="1">
    <location>
        <begin position="289"/>
        <end position="300"/>
    </location>
</feature>
<evidence type="ECO:0000313" key="3">
    <source>
        <dbReference type="Proteomes" id="UP000838412"/>
    </source>
</evidence>
<reference evidence="2" key="1">
    <citation type="submission" date="2022-01" db="EMBL/GenBank/DDBJ databases">
        <authorList>
            <person name="Braso-Vives M."/>
        </authorList>
    </citation>
    <scope>NUCLEOTIDE SEQUENCE</scope>
</reference>
<evidence type="ECO:0000256" key="1">
    <source>
        <dbReference type="SAM" id="MobiDB-lite"/>
    </source>
</evidence>
<feature type="region of interest" description="Disordered" evidence="1">
    <location>
        <begin position="114"/>
        <end position="144"/>
    </location>
</feature>
<feature type="compositionally biased region" description="Acidic residues" evidence="1">
    <location>
        <begin position="114"/>
        <end position="129"/>
    </location>
</feature>
<dbReference type="AlphaFoldDB" id="A0A8K0EXU5"/>
<feature type="compositionally biased region" description="Low complexity" evidence="1">
    <location>
        <begin position="329"/>
        <end position="343"/>
    </location>
</feature>
<feature type="compositionally biased region" description="Basic and acidic residues" evidence="1">
    <location>
        <begin position="271"/>
        <end position="284"/>
    </location>
</feature>
<feature type="compositionally biased region" description="Basic and acidic residues" evidence="1">
    <location>
        <begin position="179"/>
        <end position="192"/>
    </location>
</feature>
<feature type="region of interest" description="Disordered" evidence="1">
    <location>
        <begin position="271"/>
        <end position="302"/>
    </location>
</feature>
<dbReference type="OrthoDB" id="10422706at2759"/>
<dbReference type="EMBL" id="OV696694">
    <property type="protein sequence ID" value="CAH1272920.1"/>
    <property type="molecule type" value="Genomic_DNA"/>
</dbReference>
<proteinExistence type="predicted"/>
<feature type="region of interest" description="Disordered" evidence="1">
    <location>
        <begin position="325"/>
        <end position="355"/>
    </location>
</feature>
<evidence type="ECO:0000313" key="2">
    <source>
        <dbReference type="EMBL" id="CAH1272920.1"/>
    </source>
</evidence>
<sequence length="387" mass="42617">MQTAYAVKGLPQSGVLAAMWGVVKTQTSPDETAEGSRRKSDLPPVHEPLRRRNALGDIFLGIDTERVERFRLDRQGAPAGKATPLDTPAEPQDVPCELSRKRRVSGLYTTLETIYEEEDTEDGESEEISPDQTPGSEQQPDREVNNNAKRRAGLGDIFEGVDEASVESLRRLFSPEADETNRRRSRDEHEEAQLVDENTKPALKRRKAQANIFEGLDTATIENLRLQYKGKASSSPIQDTAKTTSPLRQHHHALWSVLAVLGVSVQGVRRENSPKIDTDNKETSAHLPAQQTDETQAATANRKPVLRRRDASLNLLEGLDAATLRGEGDSSADNSAPAAAVSDYGTFSSSPRATRRRNALTDITDLQKLYQTTCKTTGAWLSGMFVC</sequence>
<accession>A0A8K0EXU5</accession>
<protein>
    <submittedName>
        <fullName evidence="2">Hypp5004 protein</fullName>
    </submittedName>
</protein>
<name>A0A8K0EXU5_BRALA</name>
<dbReference type="Proteomes" id="UP000838412">
    <property type="component" value="Chromosome 9"/>
</dbReference>
<gene>
    <name evidence="2" type="primary">Hypp5004</name>
    <name evidence="2" type="ORF">BLAG_LOCUS24427</name>
</gene>
<feature type="region of interest" description="Disordered" evidence="1">
    <location>
        <begin position="169"/>
        <end position="201"/>
    </location>
</feature>
<keyword evidence="3" id="KW-1185">Reference proteome</keyword>
<feature type="region of interest" description="Disordered" evidence="1">
    <location>
        <begin position="26"/>
        <end position="55"/>
    </location>
</feature>
<feature type="region of interest" description="Disordered" evidence="1">
    <location>
        <begin position="72"/>
        <end position="94"/>
    </location>
</feature>
<organism evidence="2 3">
    <name type="scientific">Branchiostoma lanceolatum</name>
    <name type="common">Common lancelet</name>
    <name type="synonym">Amphioxus lanceolatum</name>
    <dbReference type="NCBI Taxonomy" id="7740"/>
    <lineage>
        <taxon>Eukaryota</taxon>
        <taxon>Metazoa</taxon>
        <taxon>Chordata</taxon>
        <taxon>Cephalochordata</taxon>
        <taxon>Leptocardii</taxon>
        <taxon>Amphioxiformes</taxon>
        <taxon>Branchiostomatidae</taxon>
        <taxon>Branchiostoma</taxon>
    </lineage>
</organism>